<dbReference type="CDD" id="cd09279">
    <property type="entry name" value="RNase_HI_like"/>
    <property type="match status" value="1"/>
</dbReference>
<dbReference type="Pfam" id="PF13456">
    <property type="entry name" value="RVT_3"/>
    <property type="match status" value="1"/>
</dbReference>
<dbReference type="InterPro" id="IPR012337">
    <property type="entry name" value="RNaseH-like_sf"/>
</dbReference>
<dbReference type="Gene3D" id="3.30.420.10">
    <property type="entry name" value="Ribonuclease H-like superfamily/Ribonuclease H"/>
    <property type="match status" value="1"/>
</dbReference>
<dbReference type="GO" id="GO:0004523">
    <property type="term" value="F:RNA-DNA hybrid ribonuclease activity"/>
    <property type="evidence" value="ECO:0007669"/>
    <property type="project" value="InterPro"/>
</dbReference>
<gene>
    <name evidence="2" type="ORF">A2777_03905</name>
</gene>
<feature type="domain" description="RNase H type-1" evidence="1">
    <location>
        <begin position="1"/>
        <end position="140"/>
    </location>
</feature>
<dbReference type="SUPFAM" id="SSF53098">
    <property type="entry name" value="Ribonuclease H-like"/>
    <property type="match status" value="1"/>
</dbReference>
<comment type="caution">
    <text evidence="2">The sequence shown here is derived from an EMBL/GenBank/DDBJ whole genome shotgun (WGS) entry which is preliminary data.</text>
</comment>
<accession>A0A1F5Z488</accession>
<evidence type="ECO:0000313" key="3">
    <source>
        <dbReference type="Proteomes" id="UP000177354"/>
    </source>
</evidence>
<dbReference type="EMBL" id="MFJF01000012">
    <property type="protein sequence ID" value="OGG06987.1"/>
    <property type="molecule type" value="Genomic_DNA"/>
</dbReference>
<dbReference type="PANTHER" id="PTHR46387:SF2">
    <property type="entry name" value="RIBONUCLEASE HI"/>
    <property type="match status" value="1"/>
</dbReference>
<reference evidence="2 3" key="1">
    <citation type="journal article" date="2016" name="Nat. Commun.">
        <title>Thousands of microbial genomes shed light on interconnected biogeochemical processes in an aquifer system.</title>
        <authorList>
            <person name="Anantharaman K."/>
            <person name="Brown C.T."/>
            <person name="Hug L.A."/>
            <person name="Sharon I."/>
            <person name="Castelle C.J."/>
            <person name="Probst A.J."/>
            <person name="Thomas B.C."/>
            <person name="Singh A."/>
            <person name="Wilkins M.J."/>
            <person name="Karaoz U."/>
            <person name="Brodie E.L."/>
            <person name="Williams K.H."/>
            <person name="Hubbard S.S."/>
            <person name="Banfield J.F."/>
        </authorList>
    </citation>
    <scope>NUCLEOTIDE SEQUENCE [LARGE SCALE GENOMIC DNA]</scope>
</reference>
<evidence type="ECO:0000313" key="2">
    <source>
        <dbReference type="EMBL" id="OGG06987.1"/>
    </source>
</evidence>
<sequence length="141" mass="15771">MSENLIINTDGGARGNPGPAAVGVVIKTEKDKIIKRISRNIGITTNNEAEYQALITALEYLAENSGNLSLKSVKTIKIFIDSSLIVNQVNGLFKVKNSRLREHIYRIRELEQEIPVSIVYNLIPREKNRQADQLVNLALDE</sequence>
<dbReference type="InterPro" id="IPR002156">
    <property type="entry name" value="RNaseH_domain"/>
</dbReference>
<organism evidence="2 3">
    <name type="scientific">Candidatus Gottesmanbacteria bacterium RIFCSPHIGHO2_01_FULL_40_15</name>
    <dbReference type="NCBI Taxonomy" id="1798376"/>
    <lineage>
        <taxon>Bacteria</taxon>
        <taxon>Candidatus Gottesmaniibacteriota</taxon>
    </lineage>
</organism>
<proteinExistence type="predicted"/>
<dbReference type="Proteomes" id="UP000177354">
    <property type="component" value="Unassembled WGS sequence"/>
</dbReference>
<dbReference type="InterPro" id="IPR036397">
    <property type="entry name" value="RNaseH_sf"/>
</dbReference>
<dbReference type="GO" id="GO:0003676">
    <property type="term" value="F:nucleic acid binding"/>
    <property type="evidence" value="ECO:0007669"/>
    <property type="project" value="InterPro"/>
</dbReference>
<protein>
    <recommendedName>
        <fullName evidence="1">RNase H type-1 domain-containing protein</fullName>
    </recommendedName>
</protein>
<dbReference type="PANTHER" id="PTHR46387">
    <property type="entry name" value="POLYNUCLEOTIDYL TRANSFERASE, RIBONUCLEASE H-LIKE SUPERFAMILY PROTEIN"/>
    <property type="match status" value="1"/>
</dbReference>
<evidence type="ECO:0000259" key="1">
    <source>
        <dbReference type="PROSITE" id="PS50879"/>
    </source>
</evidence>
<dbReference type="AlphaFoldDB" id="A0A1F5Z488"/>
<name>A0A1F5Z488_9BACT</name>
<dbReference type="PROSITE" id="PS50879">
    <property type="entry name" value="RNASE_H_1"/>
    <property type="match status" value="1"/>
</dbReference>